<dbReference type="OrthoDB" id="10031169at2759"/>
<dbReference type="GO" id="GO:0005615">
    <property type="term" value="C:extracellular space"/>
    <property type="evidence" value="ECO:0007669"/>
    <property type="project" value="TreeGrafter"/>
</dbReference>
<evidence type="ECO:0000313" key="4">
    <source>
        <dbReference type="Proteomes" id="UP001152888"/>
    </source>
</evidence>
<dbReference type="GO" id="GO:0006508">
    <property type="term" value="P:proteolysis"/>
    <property type="evidence" value="ECO:0007669"/>
    <property type="project" value="TreeGrafter"/>
</dbReference>
<dbReference type="PANTHER" id="PTHR11533:SF301">
    <property type="entry name" value="AMINOPEPTIDASE"/>
    <property type="match status" value="1"/>
</dbReference>
<sequence>MTKNHFTAYKNQGTKPPKDLRRIVYCGALRYSADNADWDFLWNAFVKSTSLSEGVIFLSGLGCSKDTDILKRYLLKTVTDSEIRRQDRQTVFVSVVNGNPSNFDTALDFLIEHQKEIDAQYGTMRALPSLLDLVASRITDETQLNKLKNLVTNLDAEHKESGNAALEKAEANLKWKKQVERDLQNYYGIPSDDTDSAVTSTVSLIIVTICSVIDVIGF</sequence>
<dbReference type="Gene3D" id="1.25.50.20">
    <property type="match status" value="1"/>
</dbReference>
<comment type="caution">
    <text evidence="3">The sequence shown here is derived from an EMBL/GenBank/DDBJ whole genome shotgun (WGS) entry which is preliminary data.</text>
</comment>
<organism evidence="3 4">
    <name type="scientific">Acanthoscelides obtectus</name>
    <name type="common">Bean weevil</name>
    <name type="synonym">Bruchus obtectus</name>
    <dbReference type="NCBI Taxonomy" id="200917"/>
    <lineage>
        <taxon>Eukaryota</taxon>
        <taxon>Metazoa</taxon>
        <taxon>Ecdysozoa</taxon>
        <taxon>Arthropoda</taxon>
        <taxon>Hexapoda</taxon>
        <taxon>Insecta</taxon>
        <taxon>Pterygota</taxon>
        <taxon>Neoptera</taxon>
        <taxon>Endopterygota</taxon>
        <taxon>Coleoptera</taxon>
        <taxon>Polyphaga</taxon>
        <taxon>Cucujiformia</taxon>
        <taxon>Chrysomeloidea</taxon>
        <taxon>Chrysomelidae</taxon>
        <taxon>Bruchinae</taxon>
        <taxon>Bruchini</taxon>
        <taxon>Acanthoscelides</taxon>
    </lineage>
</organism>
<dbReference type="InterPro" id="IPR050344">
    <property type="entry name" value="Peptidase_M1_aminopeptidases"/>
</dbReference>
<reference evidence="3" key="1">
    <citation type="submission" date="2022-03" db="EMBL/GenBank/DDBJ databases">
        <authorList>
            <person name="Sayadi A."/>
        </authorList>
    </citation>
    <scope>NUCLEOTIDE SEQUENCE</scope>
</reference>
<evidence type="ECO:0000256" key="1">
    <source>
        <dbReference type="ARBA" id="ARBA00010136"/>
    </source>
</evidence>
<evidence type="ECO:0000259" key="2">
    <source>
        <dbReference type="Pfam" id="PF11838"/>
    </source>
</evidence>
<gene>
    <name evidence="3" type="ORF">ACAOBT_LOCUS15466</name>
</gene>
<keyword evidence="4" id="KW-1185">Reference proteome</keyword>
<dbReference type="EMBL" id="CAKOFQ010006935">
    <property type="protein sequence ID" value="CAH1983244.1"/>
    <property type="molecule type" value="Genomic_DNA"/>
</dbReference>
<dbReference type="AlphaFoldDB" id="A0A9P0PF78"/>
<evidence type="ECO:0000313" key="3">
    <source>
        <dbReference type="EMBL" id="CAH1983244.1"/>
    </source>
</evidence>
<accession>A0A9P0PF78</accession>
<protein>
    <recommendedName>
        <fullName evidence="2">ERAP1-like C-terminal domain-containing protein</fullName>
    </recommendedName>
</protein>
<dbReference type="InterPro" id="IPR024571">
    <property type="entry name" value="ERAP1-like_C_dom"/>
</dbReference>
<comment type="similarity">
    <text evidence="1">Belongs to the peptidase M1 family.</text>
</comment>
<dbReference type="GO" id="GO:0008270">
    <property type="term" value="F:zinc ion binding"/>
    <property type="evidence" value="ECO:0007669"/>
    <property type="project" value="TreeGrafter"/>
</dbReference>
<dbReference type="Proteomes" id="UP001152888">
    <property type="component" value="Unassembled WGS sequence"/>
</dbReference>
<proteinExistence type="inferred from homology"/>
<dbReference type="GO" id="GO:0016020">
    <property type="term" value="C:membrane"/>
    <property type="evidence" value="ECO:0007669"/>
    <property type="project" value="TreeGrafter"/>
</dbReference>
<dbReference type="GO" id="GO:0042277">
    <property type="term" value="F:peptide binding"/>
    <property type="evidence" value="ECO:0007669"/>
    <property type="project" value="TreeGrafter"/>
</dbReference>
<dbReference type="GO" id="GO:0005737">
    <property type="term" value="C:cytoplasm"/>
    <property type="evidence" value="ECO:0007669"/>
    <property type="project" value="TreeGrafter"/>
</dbReference>
<name>A0A9P0PF78_ACAOB</name>
<dbReference type="GO" id="GO:0070006">
    <property type="term" value="F:metalloaminopeptidase activity"/>
    <property type="evidence" value="ECO:0007669"/>
    <property type="project" value="TreeGrafter"/>
</dbReference>
<feature type="domain" description="ERAP1-like C-terminal" evidence="2">
    <location>
        <begin position="3"/>
        <end position="155"/>
    </location>
</feature>
<dbReference type="Pfam" id="PF11838">
    <property type="entry name" value="ERAP1_C"/>
    <property type="match status" value="1"/>
</dbReference>
<dbReference type="GO" id="GO:0043171">
    <property type="term" value="P:peptide catabolic process"/>
    <property type="evidence" value="ECO:0007669"/>
    <property type="project" value="TreeGrafter"/>
</dbReference>
<dbReference type="PANTHER" id="PTHR11533">
    <property type="entry name" value="PROTEASE M1 ZINC METALLOPROTEASE"/>
    <property type="match status" value="1"/>
</dbReference>